<dbReference type="RefSeq" id="WP_379874809.1">
    <property type="nucleotide sequence ID" value="NZ_JBHUIP010000003.1"/>
</dbReference>
<accession>A0ABW5DRH4</accession>
<dbReference type="InterPro" id="IPR010775">
    <property type="entry name" value="DUF1365"/>
</dbReference>
<organism evidence="1 2">
    <name type="scientific">Lacibacterium aquatile</name>
    <dbReference type="NCBI Taxonomy" id="1168082"/>
    <lineage>
        <taxon>Bacteria</taxon>
        <taxon>Pseudomonadati</taxon>
        <taxon>Pseudomonadota</taxon>
        <taxon>Alphaproteobacteria</taxon>
        <taxon>Rhodospirillales</taxon>
        <taxon>Rhodospirillaceae</taxon>
    </lineage>
</organism>
<dbReference type="PANTHER" id="PTHR33973">
    <property type="entry name" value="OS07G0153300 PROTEIN"/>
    <property type="match status" value="1"/>
</dbReference>
<proteinExistence type="predicted"/>
<reference evidence="2" key="1">
    <citation type="journal article" date="2019" name="Int. J. Syst. Evol. Microbiol.">
        <title>The Global Catalogue of Microorganisms (GCM) 10K type strain sequencing project: providing services to taxonomists for standard genome sequencing and annotation.</title>
        <authorList>
            <consortium name="The Broad Institute Genomics Platform"/>
            <consortium name="The Broad Institute Genome Sequencing Center for Infectious Disease"/>
            <person name="Wu L."/>
            <person name="Ma J."/>
        </authorList>
    </citation>
    <scope>NUCLEOTIDE SEQUENCE [LARGE SCALE GENOMIC DNA]</scope>
    <source>
        <strain evidence="2">CGMCC 1.19062</strain>
    </source>
</reference>
<evidence type="ECO:0000313" key="2">
    <source>
        <dbReference type="Proteomes" id="UP001597295"/>
    </source>
</evidence>
<protein>
    <submittedName>
        <fullName evidence="1">DUF1365 domain-containing protein</fullName>
    </submittedName>
</protein>
<name>A0ABW5DRH4_9PROT</name>
<dbReference type="PANTHER" id="PTHR33973:SF4">
    <property type="entry name" value="OS07G0153300 PROTEIN"/>
    <property type="match status" value="1"/>
</dbReference>
<sequence length="256" mass="28622">MAVSCLYRGQVMHHRLDPIGHRFNYNVMSMLIDLDEICQLGLRLFSHNKFNLFSIQDRDLGDGADPRSWIEGLLSNHGIAADGPVRIHLFPRLLGRGFTPLTTWFCHDADERLSAILYQVHNTFGERHSYLVPAMHTASRTVMHKADKHFHVSPLIAPEGVYRFTLRPPGESFAQTIRLTASSGQPTMIASYVGRRIELSDAALAGCAAAYPLLPLKIWGGIHLEALRLWLKGAPFFRKPPPPADAVSYCPQGESQ</sequence>
<evidence type="ECO:0000313" key="1">
    <source>
        <dbReference type="EMBL" id="MFD2261895.1"/>
    </source>
</evidence>
<gene>
    <name evidence="1" type="ORF">ACFSM5_03285</name>
</gene>
<keyword evidence="2" id="KW-1185">Reference proteome</keyword>
<comment type="caution">
    <text evidence="1">The sequence shown here is derived from an EMBL/GenBank/DDBJ whole genome shotgun (WGS) entry which is preliminary data.</text>
</comment>
<dbReference type="EMBL" id="JBHUIP010000003">
    <property type="protein sequence ID" value="MFD2261895.1"/>
    <property type="molecule type" value="Genomic_DNA"/>
</dbReference>
<dbReference type="Pfam" id="PF07103">
    <property type="entry name" value="DUF1365"/>
    <property type="match status" value="1"/>
</dbReference>
<dbReference type="Proteomes" id="UP001597295">
    <property type="component" value="Unassembled WGS sequence"/>
</dbReference>